<dbReference type="EMBL" id="PP511597">
    <property type="protein sequence ID" value="XCD05771.1"/>
    <property type="molecule type" value="Genomic_DNA"/>
</dbReference>
<proteinExistence type="predicted"/>
<name>A0AAU8B1N0_9CAUD</name>
<protein>
    <submittedName>
        <fullName evidence="1">Uncharacterized protein</fullName>
    </submittedName>
</protein>
<evidence type="ECO:0000313" key="1">
    <source>
        <dbReference type="EMBL" id="XCD05771.1"/>
    </source>
</evidence>
<sequence>MVPPPPGLTTAQAAGDVLSRLFPQALKVAPASIKVFHRRLHVWY</sequence>
<organism evidence="1">
    <name type="scientific">Dulem virus 32</name>
    <dbReference type="NCBI Taxonomy" id="3145750"/>
    <lineage>
        <taxon>Viruses</taxon>
        <taxon>Duplodnaviria</taxon>
        <taxon>Heunggongvirae</taxon>
        <taxon>Uroviricota</taxon>
        <taxon>Caudoviricetes</taxon>
    </lineage>
</organism>
<accession>A0AAU8B1N0</accession>
<reference evidence="1" key="1">
    <citation type="submission" date="2024-03" db="EMBL/GenBank/DDBJ databases">
        <title>Diverse circular DNA viruses in blood, oral, and fecal samples of captive lemurs.</title>
        <authorList>
            <person name="Paietta E.N."/>
            <person name="Kraberger S."/>
            <person name="Lund M.C."/>
            <person name="Custer J.M."/>
            <person name="Vargas K.M."/>
            <person name="Ehmke E.E."/>
            <person name="Yoder A.D."/>
            <person name="Varsani A."/>
        </authorList>
    </citation>
    <scope>NUCLEOTIDE SEQUENCE</scope>
    <source>
        <strain evidence="1">Duke_24SF_91</strain>
    </source>
</reference>